<dbReference type="InterPro" id="IPR038424">
    <property type="entry name" value="H_kinase_PdtaS_GAF_sf"/>
</dbReference>
<dbReference type="PANTHER" id="PTHR41523">
    <property type="entry name" value="TWO-COMPONENT SYSTEM SENSOR PROTEIN"/>
    <property type="match status" value="1"/>
</dbReference>
<dbReference type="Proteomes" id="UP000185736">
    <property type="component" value="Unassembled WGS sequence"/>
</dbReference>
<comment type="caution">
    <text evidence="9">The sequence shown here is derived from an EMBL/GenBank/DDBJ whole genome shotgun (WGS) entry which is preliminary data.</text>
</comment>
<dbReference type="Pfam" id="PF12282">
    <property type="entry name" value="GAF_PdtaS"/>
    <property type="match status" value="1"/>
</dbReference>
<evidence type="ECO:0000256" key="4">
    <source>
        <dbReference type="ARBA" id="ARBA00022679"/>
    </source>
</evidence>
<dbReference type="SUPFAM" id="SSF55874">
    <property type="entry name" value="ATPase domain of HSP90 chaperone/DNA topoisomerase II/histidine kinase"/>
    <property type="match status" value="1"/>
</dbReference>
<evidence type="ECO:0000256" key="3">
    <source>
        <dbReference type="ARBA" id="ARBA00022553"/>
    </source>
</evidence>
<evidence type="ECO:0000256" key="2">
    <source>
        <dbReference type="ARBA" id="ARBA00012438"/>
    </source>
</evidence>
<evidence type="ECO:0000256" key="1">
    <source>
        <dbReference type="ARBA" id="ARBA00000085"/>
    </source>
</evidence>
<dbReference type="PROSITE" id="PS50109">
    <property type="entry name" value="HIS_KIN"/>
    <property type="match status" value="1"/>
</dbReference>
<dbReference type="InterPro" id="IPR005467">
    <property type="entry name" value="His_kinase_dom"/>
</dbReference>
<evidence type="ECO:0000313" key="10">
    <source>
        <dbReference type="Proteomes" id="UP000185736"/>
    </source>
</evidence>
<dbReference type="PANTHER" id="PTHR41523:SF8">
    <property type="entry name" value="ETHYLENE RESPONSE SENSOR PROTEIN"/>
    <property type="match status" value="1"/>
</dbReference>
<organism evidence="9 10">
    <name type="scientific">Actinomyces oris</name>
    <dbReference type="NCBI Taxonomy" id="544580"/>
    <lineage>
        <taxon>Bacteria</taxon>
        <taxon>Bacillati</taxon>
        <taxon>Actinomycetota</taxon>
        <taxon>Actinomycetes</taxon>
        <taxon>Actinomycetales</taxon>
        <taxon>Actinomycetaceae</taxon>
        <taxon>Actinomyces</taxon>
    </lineage>
</organism>
<dbReference type="GO" id="GO:0005524">
    <property type="term" value="F:ATP binding"/>
    <property type="evidence" value="ECO:0007669"/>
    <property type="project" value="UniProtKB-KW"/>
</dbReference>
<dbReference type="GO" id="GO:0004673">
    <property type="term" value="F:protein histidine kinase activity"/>
    <property type="evidence" value="ECO:0007669"/>
    <property type="project" value="UniProtKB-EC"/>
</dbReference>
<accession>A0A1Q8I203</accession>
<keyword evidence="4" id="KW-0808">Transferase</keyword>
<dbReference type="InterPro" id="IPR022066">
    <property type="entry name" value="PdtaS_GAF"/>
</dbReference>
<evidence type="ECO:0000256" key="7">
    <source>
        <dbReference type="ARBA" id="ARBA00022840"/>
    </source>
</evidence>
<evidence type="ECO:0000259" key="8">
    <source>
        <dbReference type="PROSITE" id="PS50109"/>
    </source>
</evidence>
<keyword evidence="3" id="KW-0597">Phosphoprotein</keyword>
<name>A0A1Q8I203_9ACTO</name>
<dbReference type="InterPro" id="IPR011495">
    <property type="entry name" value="Sig_transdc_His_kin_sub2_dim/P"/>
</dbReference>
<protein>
    <recommendedName>
        <fullName evidence="2">histidine kinase</fullName>
        <ecNumber evidence="2">2.7.13.3</ecNumber>
    </recommendedName>
</protein>
<dbReference type="RefSeq" id="WP_075248930.1">
    <property type="nucleotide sequence ID" value="NZ_MSGO01000017.1"/>
</dbReference>
<dbReference type="Gene3D" id="3.30.565.10">
    <property type="entry name" value="Histidine kinase-like ATPase, C-terminal domain"/>
    <property type="match status" value="1"/>
</dbReference>
<dbReference type="Pfam" id="PF02518">
    <property type="entry name" value="HATPase_c"/>
    <property type="match status" value="1"/>
</dbReference>
<keyword evidence="5" id="KW-0547">Nucleotide-binding</keyword>
<sequence>MPNLLPSALRDAVDLAEADLDWIHQLVADWQLIADLSTSDLVLWVRTRAGRFIAAGHTRPSGGTTVHLEDVVGRRMPASREAMAMDSLSTAQIQDAAEPYWTGTAAVQEEYIPVVHAGTPIAVVTRETSVGVIRGGRIVEREMEEIAEVLCQMTASGDFPIQGAGTTIRHGTPRVADGVLRLDEEGRIAYVSPNGRSCFHRLGIVGELEGILLAEAVTSIIPARTPVDETLAVVLMGRQAWLTEVEVGGVFLSLRSIPLTLKGRRSGAVLLVRDVTEVRRREQVLLNKDATIREVHHRVKNNLQTVSALLRMQARRASNEETRQALSEAERRVTTIATVHDALSHNVNEHVDFDEVFSSILRMAAVVATPTGEVSTRLEGSFGVVDADTAQALATVLAELVTNAVEHGLNGRDGRVTVTAHRDEDQLEVHVMDNGAGLAPDTLMTGLGTRIVTTLVRGELRGVIDWGPLSGGGTDVVIHARLNQRAARAEA</sequence>
<dbReference type="SMART" id="SM00387">
    <property type="entry name" value="HATPase_c"/>
    <property type="match status" value="1"/>
</dbReference>
<keyword evidence="7" id="KW-0067">ATP-binding</keyword>
<feature type="domain" description="Histidine kinase" evidence="8">
    <location>
        <begin position="294"/>
        <end position="484"/>
    </location>
</feature>
<comment type="catalytic activity">
    <reaction evidence="1">
        <text>ATP + protein L-histidine = ADP + protein N-phospho-L-histidine.</text>
        <dbReference type="EC" id="2.7.13.3"/>
    </reaction>
</comment>
<dbReference type="InterPro" id="IPR013656">
    <property type="entry name" value="PAS_4"/>
</dbReference>
<evidence type="ECO:0000256" key="6">
    <source>
        <dbReference type="ARBA" id="ARBA00022777"/>
    </source>
</evidence>
<evidence type="ECO:0000313" key="9">
    <source>
        <dbReference type="EMBL" id="OLL15087.1"/>
    </source>
</evidence>
<reference evidence="9 10" key="1">
    <citation type="submission" date="2016-12" db="EMBL/GenBank/DDBJ databases">
        <title>Genomic comparison of strains in the 'Actinomyces naeslundii' group.</title>
        <authorList>
            <person name="Mughal S.R."/>
            <person name="Do T."/>
            <person name="Gilbert S.C."/>
            <person name="Witherden E.A."/>
            <person name="Didelot X."/>
            <person name="Beighton D."/>
        </authorList>
    </citation>
    <scope>NUCLEOTIDE SEQUENCE [LARGE SCALE GENOMIC DNA]</scope>
    <source>
        <strain evidence="9 10">S64C</strain>
    </source>
</reference>
<dbReference type="AlphaFoldDB" id="A0A1Q8I203"/>
<evidence type="ECO:0000256" key="5">
    <source>
        <dbReference type="ARBA" id="ARBA00022741"/>
    </source>
</evidence>
<dbReference type="Pfam" id="PF08448">
    <property type="entry name" value="PAS_4"/>
    <property type="match status" value="1"/>
</dbReference>
<dbReference type="Gene3D" id="3.30.450.280">
    <property type="entry name" value="GAF domain"/>
    <property type="match status" value="1"/>
</dbReference>
<gene>
    <name evidence="9" type="ORF">BKH32_05050</name>
</gene>
<dbReference type="EC" id="2.7.13.3" evidence="2"/>
<dbReference type="InterPro" id="IPR003594">
    <property type="entry name" value="HATPase_dom"/>
</dbReference>
<dbReference type="EMBL" id="MSGO01000017">
    <property type="protein sequence ID" value="OLL15087.1"/>
    <property type="molecule type" value="Genomic_DNA"/>
</dbReference>
<dbReference type="Gene3D" id="3.30.450.20">
    <property type="entry name" value="PAS domain"/>
    <property type="match status" value="1"/>
</dbReference>
<dbReference type="InterPro" id="IPR036890">
    <property type="entry name" value="HATPase_C_sf"/>
</dbReference>
<proteinExistence type="predicted"/>
<dbReference type="Pfam" id="PF07568">
    <property type="entry name" value="HisKA_2"/>
    <property type="match status" value="1"/>
</dbReference>
<keyword evidence="6 9" id="KW-0418">Kinase</keyword>